<sequence>MPSTERPASATASASSTGPSRTGTCGAAPSPGRPGPPARGLDGDGFAVGGLAGRLIAASRRDKGRGEGRGNERYKGPGAESGAGS</sequence>
<evidence type="ECO:0000256" key="1">
    <source>
        <dbReference type="SAM" id="MobiDB-lite"/>
    </source>
</evidence>
<reference evidence="3" key="4">
    <citation type="submission" date="2023-01" db="EMBL/GenBank/DDBJ databases">
        <title>Draft genome sequence of Methylobacterium oxalidis strain NBRC 107715.</title>
        <authorList>
            <person name="Sun Q."/>
            <person name="Mori K."/>
        </authorList>
    </citation>
    <scope>NUCLEOTIDE SEQUENCE</scope>
    <source>
        <strain evidence="3">NBRC 107715</strain>
    </source>
</reference>
<evidence type="ECO:0000313" key="5">
    <source>
        <dbReference type="Proteomes" id="UP001156856"/>
    </source>
</evidence>
<feature type="compositionally biased region" description="Basic and acidic residues" evidence="1">
    <location>
        <begin position="59"/>
        <end position="75"/>
    </location>
</feature>
<dbReference type="EMBL" id="BSPK01000112">
    <property type="protein sequence ID" value="GLS67536.1"/>
    <property type="molecule type" value="Genomic_DNA"/>
</dbReference>
<feature type="region of interest" description="Disordered" evidence="1">
    <location>
        <begin position="1"/>
        <end position="85"/>
    </location>
</feature>
<evidence type="ECO:0000313" key="2">
    <source>
        <dbReference type="EMBL" id="GEP06121.1"/>
    </source>
</evidence>
<gene>
    <name evidence="3" type="ORF">GCM10007888_59200</name>
    <name evidence="2" type="ORF">MOX02_41590</name>
</gene>
<proteinExistence type="predicted"/>
<dbReference type="Proteomes" id="UP001156856">
    <property type="component" value="Unassembled WGS sequence"/>
</dbReference>
<protein>
    <submittedName>
        <fullName evidence="2">Uncharacterized protein</fullName>
    </submittedName>
</protein>
<feature type="compositionally biased region" description="Low complexity" evidence="1">
    <location>
        <begin position="1"/>
        <end position="30"/>
    </location>
</feature>
<organism evidence="2 4">
    <name type="scientific">Methylobacterium oxalidis</name>
    <dbReference type="NCBI Taxonomy" id="944322"/>
    <lineage>
        <taxon>Bacteria</taxon>
        <taxon>Pseudomonadati</taxon>
        <taxon>Pseudomonadota</taxon>
        <taxon>Alphaproteobacteria</taxon>
        <taxon>Hyphomicrobiales</taxon>
        <taxon>Methylobacteriaceae</taxon>
        <taxon>Methylobacterium</taxon>
    </lineage>
</organism>
<reference evidence="2 4" key="3">
    <citation type="submission" date="2019-07" db="EMBL/GenBank/DDBJ databases">
        <title>Whole genome shotgun sequence of Methylobacterium oxalidis NBRC 107715.</title>
        <authorList>
            <person name="Hosoyama A."/>
            <person name="Uohara A."/>
            <person name="Ohji S."/>
            <person name="Ichikawa N."/>
        </authorList>
    </citation>
    <scope>NUCLEOTIDE SEQUENCE [LARGE SCALE GENOMIC DNA]</scope>
    <source>
        <strain evidence="2 4">NBRC 107715</strain>
    </source>
</reference>
<accession>A0A512J830</accession>
<dbReference type="EMBL" id="BJZU01000090">
    <property type="protein sequence ID" value="GEP06121.1"/>
    <property type="molecule type" value="Genomic_DNA"/>
</dbReference>
<evidence type="ECO:0000313" key="3">
    <source>
        <dbReference type="EMBL" id="GLS67536.1"/>
    </source>
</evidence>
<name>A0A512J830_9HYPH</name>
<reference evidence="3" key="1">
    <citation type="journal article" date="2014" name="Int. J. Syst. Evol. Microbiol.">
        <title>Complete genome of a new Firmicutes species belonging to the dominant human colonic microbiota ('Ruminococcus bicirculans') reveals two chromosomes and a selective capacity to utilize plant glucans.</title>
        <authorList>
            <consortium name="NISC Comparative Sequencing Program"/>
            <person name="Wegmann U."/>
            <person name="Louis P."/>
            <person name="Goesmann A."/>
            <person name="Henrissat B."/>
            <person name="Duncan S.H."/>
            <person name="Flint H.J."/>
        </authorList>
    </citation>
    <scope>NUCLEOTIDE SEQUENCE</scope>
    <source>
        <strain evidence="3">NBRC 107715</strain>
    </source>
</reference>
<evidence type="ECO:0000313" key="4">
    <source>
        <dbReference type="Proteomes" id="UP000321960"/>
    </source>
</evidence>
<comment type="caution">
    <text evidence="2">The sequence shown here is derived from an EMBL/GenBank/DDBJ whole genome shotgun (WGS) entry which is preliminary data.</text>
</comment>
<keyword evidence="5" id="KW-1185">Reference proteome</keyword>
<dbReference type="AlphaFoldDB" id="A0A512J830"/>
<reference evidence="5" key="2">
    <citation type="journal article" date="2019" name="Int. J. Syst. Evol. Microbiol.">
        <title>The Global Catalogue of Microorganisms (GCM) 10K type strain sequencing project: providing services to taxonomists for standard genome sequencing and annotation.</title>
        <authorList>
            <consortium name="The Broad Institute Genomics Platform"/>
            <consortium name="The Broad Institute Genome Sequencing Center for Infectious Disease"/>
            <person name="Wu L."/>
            <person name="Ma J."/>
        </authorList>
    </citation>
    <scope>NUCLEOTIDE SEQUENCE [LARGE SCALE GENOMIC DNA]</scope>
    <source>
        <strain evidence="5">NBRC 107715</strain>
    </source>
</reference>
<dbReference type="Proteomes" id="UP000321960">
    <property type="component" value="Unassembled WGS sequence"/>
</dbReference>